<feature type="transmembrane region" description="Helical" evidence="1">
    <location>
        <begin position="53"/>
        <end position="72"/>
    </location>
</feature>
<dbReference type="Proteomes" id="UP000199138">
    <property type="component" value="Unassembled WGS sequence"/>
</dbReference>
<gene>
    <name evidence="2" type="ORF">SAMN05216480_1194</name>
</gene>
<organism evidence="2 3">
    <name type="scientific">Pustulibacterium marinum</name>
    <dbReference type="NCBI Taxonomy" id="1224947"/>
    <lineage>
        <taxon>Bacteria</taxon>
        <taxon>Pseudomonadati</taxon>
        <taxon>Bacteroidota</taxon>
        <taxon>Flavobacteriia</taxon>
        <taxon>Flavobacteriales</taxon>
        <taxon>Flavobacteriaceae</taxon>
        <taxon>Pustulibacterium</taxon>
    </lineage>
</organism>
<feature type="transmembrane region" description="Helical" evidence="1">
    <location>
        <begin position="106"/>
        <end position="125"/>
    </location>
</feature>
<feature type="transmembrane region" description="Helical" evidence="1">
    <location>
        <begin position="79"/>
        <end position="100"/>
    </location>
</feature>
<feature type="transmembrane region" description="Helical" evidence="1">
    <location>
        <begin position="29"/>
        <end position="47"/>
    </location>
</feature>
<dbReference type="RefSeq" id="WP_093026387.1">
    <property type="nucleotide sequence ID" value="NZ_FPBK01000019.1"/>
</dbReference>
<dbReference type="STRING" id="1224947.SAMN05216480_1194"/>
<keyword evidence="1" id="KW-0472">Membrane</keyword>
<accession>A0A1I7IPH4</accession>
<evidence type="ECO:0000256" key="1">
    <source>
        <dbReference type="SAM" id="Phobius"/>
    </source>
</evidence>
<sequence>MNTYLLIITGIVGAVSTFYVHIQLKQGAVRASALLSLVVGIFFKLFPEVLNETLTQQIPVVFIGASFIGMVSDKVLNNYYLIALSGIIFTVIFLNTSSFFNGYGGTLGTSACISLLTVMSLPILFSKHRWGNGIASLRKKLFGINDENTPIK</sequence>
<keyword evidence="1" id="KW-1133">Transmembrane helix</keyword>
<keyword evidence="3" id="KW-1185">Reference proteome</keyword>
<dbReference type="OrthoDB" id="768533at2"/>
<dbReference type="AlphaFoldDB" id="A0A1I7IPH4"/>
<name>A0A1I7IPH4_9FLAO</name>
<proteinExistence type="predicted"/>
<reference evidence="2 3" key="1">
    <citation type="submission" date="2016-10" db="EMBL/GenBank/DDBJ databases">
        <authorList>
            <person name="de Groot N.N."/>
        </authorList>
    </citation>
    <scope>NUCLEOTIDE SEQUENCE [LARGE SCALE GENOMIC DNA]</scope>
    <source>
        <strain evidence="2 3">CGMCC 1.12333</strain>
    </source>
</reference>
<evidence type="ECO:0000313" key="3">
    <source>
        <dbReference type="Proteomes" id="UP000199138"/>
    </source>
</evidence>
<evidence type="ECO:0000313" key="2">
    <source>
        <dbReference type="EMBL" id="SFU74839.1"/>
    </source>
</evidence>
<feature type="transmembrane region" description="Helical" evidence="1">
    <location>
        <begin position="6"/>
        <end position="22"/>
    </location>
</feature>
<keyword evidence="1" id="KW-0812">Transmembrane</keyword>
<protein>
    <submittedName>
        <fullName evidence="2">Uncharacterized protein</fullName>
    </submittedName>
</protein>
<dbReference type="EMBL" id="FPBK01000019">
    <property type="protein sequence ID" value="SFU74839.1"/>
    <property type="molecule type" value="Genomic_DNA"/>
</dbReference>